<proteinExistence type="predicted"/>
<dbReference type="InterPro" id="IPR029063">
    <property type="entry name" value="SAM-dependent_MTases_sf"/>
</dbReference>
<keyword evidence="1 5" id="KW-0489">Methyltransferase</keyword>
<evidence type="ECO:0000256" key="2">
    <source>
        <dbReference type="ARBA" id="ARBA00022679"/>
    </source>
</evidence>
<dbReference type="EC" id="2.1.1.37" evidence="5"/>
<accession>A0A8B0ST72</accession>
<keyword evidence="5" id="KW-0614">Plasmid</keyword>
<reference evidence="5" key="1">
    <citation type="submission" date="2020-01" db="EMBL/GenBank/DDBJ databases">
        <authorList>
            <person name="Qin S."/>
        </authorList>
    </citation>
    <scope>NUCLEOTIDE SEQUENCE</scope>
    <source>
        <strain evidence="5">CVir17-16-YZ6g</strain>
        <plasmid evidence="5">p17-15-vir-like</plasmid>
    </source>
</reference>
<comment type="catalytic activity">
    <reaction evidence="4">
        <text>a 2'-deoxycytidine in DNA + S-adenosyl-L-methionine = a 5-methyl-2'-deoxycytidine in DNA + S-adenosyl-L-homocysteine + H(+)</text>
        <dbReference type="Rhea" id="RHEA:13681"/>
        <dbReference type="Rhea" id="RHEA-COMP:11369"/>
        <dbReference type="Rhea" id="RHEA-COMP:11370"/>
        <dbReference type="ChEBI" id="CHEBI:15378"/>
        <dbReference type="ChEBI" id="CHEBI:57856"/>
        <dbReference type="ChEBI" id="CHEBI:59789"/>
        <dbReference type="ChEBI" id="CHEBI:85452"/>
        <dbReference type="ChEBI" id="CHEBI:85454"/>
        <dbReference type="EC" id="2.1.1.37"/>
    </reaction>
</comment>
<dbReference type="InterPro" id="IPR001525">
    <property type="entry name" value="C5_MeTfrase"/>
</dbReference>
<evidence type="ECO:0000256" key="1">
    <source>
        <dbReference type="ARBA" id="ARBA00022603"/>
    </source>
</evidence>
<dbReference type="GO" id="GO:0009307">
    <property type="term" value="P:DNA restriction-modification system"/>
    <property type="evidence" value="ECO:0007669"/>
    <property type="project" value="UniProtKB-KW"/>
</dbReference>
<organism evidence="5">
    <name type="scientific">Klebsiella pneumoniae</name>
    <dbReference type="NCBI Taxonomy" id="573"/>
    <lineage>
        <taxon>Bacteria</taxon>
        <taxon>Pseudomonadati</taxon>
        <taxon>Pseudomonadota</taxon>
        <taxon>Gammaproteobacteria</taxon>
        <taxon>Enterobacterales</taxon>
        <taxon>Enterobacteriaceae</taxon>
        <taxon>Klebsiella/Raoultella group</taxon>
        <taxon>Klebsiella</taxon>
        <taxon>Klebsiella pneumoniae complex</taxon>
    </lineage>
</organism>
<protein>
    <submittedName>
        <fullName evidence="5">DNA-cytosine methyltransferase</fullName>
        <ecNumber evidence="5">2.1.1.37</ecNumber>
    </submittedName>
</protein>
<evidence type="ECO:0000256" key="4">
    <source>
        <dbReference type="ARBA" id="ARBA00047422"/>
    </source>
</evidence>
<evidence type="ECO:0000313" key="5">
    <source>
        <dbReference type="EMBL" id="QTX13870.1"/>
    </source>
</evidence>
<dbReference type="EMBL" id="MN956836">
    <property type="protein sequence ID" value="QTX13870.1"/>
    <property type="molecule type" value="Genomic_DNA"/>
</dbReference>
<dbReference type="GO" id="GO:0032259">
    <property type="term" value="P:methylation"/>
    <property type="evidence" value="ECO:0007669"/>
    <property type="project" value="UniProtKB-KW"/>
</dbReference>
<dbReference type="GO" id="GO:0003886">
    <property type="term" value="F:DNA (cytosine-5-)-methyltransferase activity"/>
    <property type="evidence" value="ECO:0007669"/>
    <property type="project" value="UniProtKB-EC"/>
</dbReference>
<keyword evidence="2 5" id="KW-0808">Transferase</keyword>
<evidence type="ECO:0000256" key="3">
    <source>
        <dbReference type="ARBA" id="ARBA00022747"/>
    </source>
</evidence>
<keyword evidence="3" id="KW-0680">Restriction system</keyword>
<sequence length="54" mass="6127">MKDCSRSRQQTIPIMLFRFIDLFAGIGGIRHGFEAIGGQCVFTSEWNSYSVKNL</sequence>
<dbReference type="Pfam" id="PF00145">
    <property type="entry name" value="DNA_methylase"/>
    <property type="match status" value="1"/>
</dbReference>
<geneLocation type="plasmid" evidence="5">
    <name>p17-15-vir-like</name>
</geneLocation>
<dbReference type="AlphaFoldDB" id="A0A8B0ST72"/>
<dbReference type="SUPFAM" id="SSF53335">
    <property type="entry name" value="S-adenosyl-L-methionine-dependent methyltransferases"/>
    <property type="match status" value="1"/>
</dbReference>
<dbReference type="Gene3D" id="3.40.50.150">
    <property type="entry name" value="Vaccinia Virus protein VP39"/>
    <property type="match status" value="1"/>
</dbReference>
<name>A0A8B0ST72_KLEPN</name>